<accession>A0A2W5QJT1</accession>
<dbReference type="PANTHER" id="PTHR32027">
    <property type="entry name" value="CYTOSINE DEAMINASE"/>
    <property type="match status" value="1"/>
</dbReference>
<organism evidence="2 3">
    <name type="scientific">Variovorax paradoxus</name>
    <dbReference type="NCBI Taxonomy" id="34073"/>
    <lineage>
        <taxon>Bacteria</taxon>
        <taxon>Pseudomonadati</taxon>
        <taxon>Pseudomonadota</taxon>
        <taxon>Betaproteobacteria</taxon>
        <taxon>Burkholderiales</taxon>
        <taxon>Comamonadaceae</taxon>
        <taxon>Variovorax</taxon>
    </lineage>
</organism>
<evidence type="ECO:0000259" key="1">
    <source>
        <dbReference type="Pfam" id="PF07969"/>
    </source>
</evidence>
<dbReference type="SUPFAM" id="SSF51556">
    <property type="entry name" value="Metallo-dependent hydrolases"/>
    <property type="match status" value="1"/>
</dbReference>
<feature type="domain" description="Amidohydrolase 3" evidence="1">
    <location>
        <begin position="51"/>
        <end position="392"/>
    </location>
</feature>
<proteinExistence type="predicted"/>
<evidence type="ECO:0000313" key="3">
    <source>
        <dbReference type="Proteomes" id="UP000249135"/>
    </source>
</evidence>
<sequence>MTLAPSPALLLRDVRPLGAAAVDVLVQGERIAAVGAGLPVPPGAAVEEGGGALLLPGLIEGHTHLDKTLWGLPWYRNEVGTRLVDRIDNERAFRHASGHDAAAQSLALARAFLATGTTRIRTHVDIDTQAGLKHLEGVLRTRDAMAPWQQIQTVAFPQSGLLVRPGTAELLDAALAAGADVLGGLDPCAIDGDPVRSLDVLFGIAAKHGKPLDIHLHEPGAMGAFSLGLILDRTEALGLQGRVAISHGFCLGDLAAAECNALLARMAALGVVLVTSAPPSRSVPPLMACRAAGVTVLGGNDGIRDTWTPYGTPDMLERAMLIGLRYNLRRDDEIDIALDGVTRAAALGCGFADHGLVPGSRADLVLVDAQSVAHAVVARPVRRLVVARGVVVARGGALQPGLPGE</sequence>
<dbReference type="Gene3D" id="3.20.20.140">
    <property type="entry name" value="Metal-dependent hydrolases"/>
    <property type="match status" value="1"/>
</dbReference>
<gene>
    <name evidence="2" type="ORF">DI563_04345</name>
</gene>
<dbReference type="EMBL" id="QFPP01000025">
    <property type="protein sequence ID" value="PZQ77286.1"/>
    <property type="molecule type" value="Genomic_DNA"/>
</dbReference>
<evidence type="ECO:0000313" key="2">
    <source>
        <dbReference type="EMBL" id="PZQ77286.1"/>
    </source>
</evidence>
<dbReference type="InterPro" id="IPR013108">
    <property type="entry name" value="Amidohydro_3"/>
</dbReference>
<dbReference type="CDD" id="cd01293">
    <property type="entry name" value="Bact_CD"/>
    <property type="match status" value="1"/>
</dbReference>
<dbReference type="AlphaFoldDB" id="A0A2W5QJT1"/>
<dbReference type="Pfam" id="PF07969">
    <property type="entry name" value="Amidohydro_3"/>
    <property type="match status" value="1"/>
</dbReference>
<dbReference type="SUPFAM" id="SSF51338">
    <property type="entry name" value="Composite domain of metallo-dependent hydrolases"/>
    <property type="match status" value="1"/>
</dbReference>
<comment type="caution">
    <text evidence="2">The sequence shown here is derived from an EMBL/GenBank/DDBJ whole genome shotgun (WGS) entry which is preliminary data.</text>
</comment>
<dbReference type="Proteomes" id="UP000249135">
    <property type="component" value="Unassembled WGS sequence"/>
</dbReference>
<name>A0A2W5QJT1_VARPD</name>
<dbReference type="GO" id="GO:0016814">
    <property type="term" value="F:hydrolase activity, acting on carbon-nitrogen (but not peptide) bonds, in cyclic amidines"/>
    <property type="evidence" value="ECO:0007669"/>
    <property type="project" value="TreeGrafter"/>
</dbReference>
<dbReference type="PANTHER" id="PTHR32027:SF9">
    <property type="entry name" value="BLL3847 PROTEIN"/>
    <property type="match status" value="1"/>
</dbReference>
<dbReference type="InterPro" id="IPR011059">
    <property type="entry name" value="Metal-dep_hydrolase_composite"/>
</dbReference>
<dbReference type="InterPro" id="IPR032466">
    <property type="entry name" value="Metal_Hydrolase"/>
</dbReference>
<protein>
    <submittedName>
        <fullName evidence="2">Cytosine deaminase</fullName>
    </submittedName>
</protein>
<reference evidence="2 3" key="1">
    <citation type="submission" date="2017-08" db="EMBL/GenBank/DDBJ databases">
        <title>Infants hospitalized years apart are colonized by the same room-sourced microbial strains.</title>
        <authorList>
            <person name="Brooks B."/>
            <person name="Olm M.R."/>
            <person name="Firek B.A."/>
            <person name="Baker R."/>
            <person name="Thomas B.C."/>
            <person name="Morowitz M.J."/>
            <person name="Banfield J.F."/>
        </authorList>
    </citation>
    <scope>NUCLEOTIDE SEQUENCE [LARGE SCALE GENOMIC DNA]</scope>
    <source>
        <strain evidence="2">S2_005_003_R2_41</strain>
    </source>
</reference>
<dbReference type="NCBIfam" id="NF004636">
    <property type="entry name" value="PRK05985.1"/>
    <property type="match status" value="1"/>
</dbReference>
<dbReference type="InterPro" id="IPR052349">
    <property type="entry name" value="Metallo-hydrolase_Enzymes"/>
</dbReference>
<dbReference type="Gene3D" id="2.30.40.10">
    <property type="entry name" value="Urease, subunit C, domain 1"/>
    <property type="match status" value="1"/>
</dbReference>